<organism evidence="3 4">
    <name type="scientific">Cribrihabitans marinus</name>
    <dbReference type="NCBI Taxonomy" id="1227549"/>
    <lineage>
        <taxon>Bacteria</taxon>
        <taxon>Pseudomonadati</taxon>
        <taxon>Pseudomonadota</taxon>
        <taxon>Alphaproteobacteria</taxon>
        <taxon>Rhodobacterales</taxon>
        <taxon>Paracoccaceae</taxon>
        <taxon>Cribrihabitans</taxon>
    </lineage>
</organism>
<dbReference type="InterPro" id="IPR004629">
    <property type="entry name" value="WecG_TagA_CpsF"/>
</dbReference>
<accession>A0A1H6SZ25</accession>
<dbReference type="EMBL" id="FNYD01000002">
    <property type="protein sequence ID" value="SEI69215.1"/>
    <property type="molecule type" value="Genomic_DNA"/>
</dbReference>
<dbReference type="CDD" id="cd06533">
    <property type="entry name" value="Glyco_transf_WecG_TagA"/>
    <property type="match status" value="1"/>
</dbReference>
<reference evidence="3 4" key="1">
    <citation type="submission" date="2016-10" db="EMBL/GenBank/DDBJ databases">
        <authorList>
            <person name="de Groot N.N."/>
        </authorList>
    </citation>
    <scope>NUCLEOTIDE SEQUENCE [LARGE SCALE GENOMIC DNA]</scope>
    <source>
        <strain evidence="3 4">DSM 29340</strain>
    </source>
</reference>
<dbReference type="AlphaFoldDB" id="A0A1H6SZ25"/>
<dbReference type="STRING" id="1227549.SAMN05444007_102142"/>
<dbReference type="Proteomes" id="UP000199379">
    <property type="component" value="Unassembled WGS sequence"/>
</dbReference>
<keyword evidence="4" id="KW-1185">Reference proteome</keyword>
<keyword evidence="2" id="KW-0808">Transferase</keyword>
<dbReference type="PANTHER" id="PTHR34136">
    <property type="match status" value="1"/>
</dbReference>
<dbReference type="GO" id="GO:0016758">
    <property type="term" value="F:hexosyltransferase activity"/>
    <property type="evidence" value="ECO:0007669"/>
    <property type="project" value="TreeGrafter"/>
</dbReference>
<dbReference type="Pfam" id="PF03808">
    <property type="entry name" value="Glyco_tran_WecG"/>
    <property type="match status" value="1"/>
</dbReference>
<evidence type="ECO:0000256" key="1">
    <source>
        <dbReference type="ARBA" id="ARBA00022676"/>
    </source>
</evidence>
<keyword evidence="1" id="KW-0328">Glycosyltransferase</keyword>
<dbReference type="PANTHER" id="PTHR34136:SF1">
    <property type="entry name" value="UDP-N-ACETYL-D-MANNOSAMINURONIC ACID TRANSFERASE"/>
    <property type="match status" value="1"/>
</dbReference>
<evidence type="ECO:0000313" key="3">
    <source>
        <dbReference type="EMBL" id="SEI69215.1"/>
    </source>
</evidence>
<evidence type="ECO:0000313" key="4">
    <source>
        <dbReference type="Proteomes" id="UP000199379"/>
    </source>
</evidence>
<dbReference type="NCBIfam" id="TIGR00696">
    <property type="entry name" value="wecG_tagA_cpsF"/>
    <property type="match status" value="1"/>
</dbReference>
<dbReference type="RefSeq" id="WP_373283079.1">
    <property type="nucleotide sequence ID" value="NZ_BMGV01000002.1"/>
</dbReference>
<sequence length="254" mass="27626">MRFQFGAQHSITVNMPDRDRLFGEIRRRVRNGQGFALATLNLDHLVKLSSDPRFCEVYAGQDLVVADGRPIVWLSRLARRPVRVIPGSDLVLPLAGLAADEQVPVALVGGSREALSDAARALCEAAPGLRIVYSHAPVYGFDPVGAEADRILNDLRKAGAGLCFVALGAPKQESFALHGRRIAPAVGFVSVGAGLDFLGGHQVRAPLWMRRMALEWLWRAAGDPRRLVPRYLACAAILPGQIRDALRLRRSGAE</sequence>
<evidence type="ECO:0000256" key="2">
    <source>
        <dbReference type="ARBA" id="ARBA00022679"/>
    </source>
</evidence>
<proteinExistence type="predicted"/>
<gene>
    <name evidence="3" type="ORF">SAMN05444007_102142</name>
</gene>
<protein>
    <submittedName>
        <fullName evidence="3">Polymer biosynthesis protein, WecB/TagA/CpsF family</fullName>
    </submittedName>
</protein>
<name>A0A1H6SZ25_9RHOB</name>